<feature type="domain" description="Isochorismatase-like" evidence="1">
    <location>
        <begin position="10"/>
        <end position="158"/>
    </location>
</feature>
<evidence type="ECO:0000259" key="1">
    <source>
        <dbReference type="Pfam" id="PF00857"/>
    </source>
</evidence>
<gene>
    <name evidence="2" type="ORF">FHQ18_06065</name>
</gene>
<sequence>MFTLKRDDAVLVVVDIQEKLVKVMPEKVYEKIKKNVKILLEAAKILNIPVIYTQQYTKGLGETVSELKQYLDDSHVEKLTFSCCKEQTFLDKLKATGKKSVILTGMEAHICVLQTAIDLIENQYNVFTVADAVCSRLKDNWKFGLEYMRDAGAKITVVETVLFQLLERSDANEFKEVQKLIK</sequence>
<dbReference type="InterPro" id="IPR050993">
    <property type="entry name" value="Isochorismatase_domain"/>
</dbReference>
<comment type="caution">
    <text evidence="2">The sequence shown here is derived from an EMBL/GenBank/DDBJ whole genome shotgun (WGS) entry which is preliminary data.</text>
</comment>
<dbReference type="CDD" id="cd01012">
    <property type="entry name" value="YcaC_related"/>
    <property type="match status" value="1"/>
</dbReference>
<dbReference type="PANTHER" id="PTHR14119">
    <property type="entry name" value="HYDROLASE"/>
    <property type="match status" value="1"/>
</dbReference>
<dbReference type="AlphaFoldDB" id="A0A5A8F4E1"/>
<evidence type="ECO:0000313" key="3">
    <source>
        <dbReference type="Proteomes" id="UP000322876"/>
    </source>
</evidence>
<accession>A0A5A8F4E1</accession>
<dbReference type="InterPro" id="IPR036380">
    <property type="entry name" value="Isochorismatase-like_sf"/>
</dbReference>
<organism evidence="2 3">
    <name type="scientific">Deferribacter autotrophicus</name>
    <dbReference type="NCBI Taxonomy" id="500465"/>
    <lineage>
        <taxon>Bacteria</taxon>
        <taxon>Pseudomonadati</taxon>
        <taxon>Deferribacterota</taxon>
        <taxon>Deferribacteres</taxon>
        <taxon>Deferribacterales</taxon>
        <taxon>Deferribacteraceae</taxon>
        <taxon>Deferribacter</taxon>
    </lineage>
</organism>
<keyword evidence="2" id="KW-0378">Hydrolase</keyword>
<dbReference type="RefSeq" id="WP_149266276.1">
    <property type="nucleotide sequence ID" value="NZ_VFJB01000005.1"/>
</dbReference>
<evidence type="ECO:0000313" key="2">
    <source>
        <dbReference type="EMBL" id="KAA0257955.1"/>
    </source>
</evidence>
<dbReference type="PANTHER" id="PTHR14119:SF3">
    <property type="entry name" value="ISOCHORISMATASE DOMAIN-CONTAINING PROTEIN 2"/>
    <property type="match status" value="1"/>
</dbReference>
<proteinExistence type="predicted"/>
<dbReference type="GO" id="GO:0016787">
    <property type="term" value="F:hydrolase activity"/>
    <property type="evidence" value="ECO:0007669"/>
    <property type="project" value="UniProtKB-KW"/>
</dbReference>
<name>A0A5A8F4E1_9BACT</name>
<reference evidence="2 3" key="1">
    <citation type="submission" date="2019-06" db="EMBL/GenBank/DDBJ databases">
        <title>Genomic insights into carbon and energy metabolism of Deferribacter autotrophicus revealed new metabolic traits in the phylum Deferribacteres.</title>
        <authorList>
            <person name="Slobodkin A.I."/>
            <person name="Slobodkina G.B."/>
            <person name="Allioux M."/>
            <person name="Alain K."/>
            <person name="Jebbar M."/>
            <person name="Shadrin V."/>
            <person name="Kublanov I.V."/>
            <person name="Toshchakov S.V."/>
            <person name="Bonch-Osmolovskaya E.A."/>
        </authorList>
    </citation>
    <scope>NUCLEOTIDE SEQUENCE [LARGE SCALE GENOMIC DNA]</scope>
    <source>
        <strain evidence="2 3">SL50</strain>
    </source>
</reference>
<dbReference type="InterPro" id="IPR000868">
    <property type="entry name" value="Isochorismatase-like_dom"/>
</dbReference>
<dbReference type="OrthoDB" id="9796958at2"/>
<dbReference type="SUPFAM" id="SSF52499">
    <property type="entry name" value="Isochorismatase-like hydrolases"/>
    <property type="match status" value="1"/>
</dbReference>
<protein>
    <submittedName>
        <fullName evidence="2">Hydrolase</fullName>
    </submittedName>
</protein>
<dbReference type="Pfam" id="PF00857">
    <property type="entry name" value="Isochorismatase"/>
    <property type="match status" value="1"/>
</dbReference>
<keyword evidence="3" id="KW-1185">Reference proteome</keyword>
<dbReference type="EMBL" id="VFJB01000005">
    <property type="protein sequence ID" value="KAA0257955.1"/>
    <property type="molecule type" value="Genomic_DNA"/>
</dbReference>
<dbReference type="Gene3D" id="3.40.50.850">
    <property type="entry name" value="Isochorismatase-like"/>
    <property type="match status" value="1"/>
</dbReference>
<dbReference type="Proteomes" id="UP000322876">
    <property type="component" value="Unassembled WGS sequence"/>
</dbReference>